<dbReference type="GO" id="GO:0016787">
    <property type="term" value="F:hydrolase activity"/>
    <property type="evidence" value="ECO:0007669"/>
    <property type="project" value="UniProtKB-KW"/>
</dbReference>
<evidence type="ECO:0000256" key="3">
    <source>
        <dbReference type="SAM" id="MobiDB-lite"/>
    </source>
</evidence>
<organism evidence="6">
    <name type="scientific">Arabidopsis thaliana</name>
    <name type="common">Mouse-ear cress</name>
    <dbReference type="NCBI Taxonomy" id="3702"/>
    <lineage>
        <taxon>Eukaryota</taxon>
        <taxon>Viridiplantae</taxon>
        <taxon>Streptophyta</taxon>
        <taxon>Embryophyta</taxon>
        <taxon>Tracheophyta</taxon>
        <taxon>Spermatophyta</taxon>
        <taxon>Magnoliopsida</taxon>
        <taxon>eudicotyledons</taxon>
        <taxon>Gunneridae</taxon>
        <taxon>Pentapetalae</taxon>
        <taxon>rosids</taxon>
        <taxon>malvids</taxon>
        <taxon>Brassicales</taxon>
        <taxon>Brassicaceae</taxon>
        <taxon>Camelineae</taxon>
        <taxon>Arabidopsis</taxon>
    </lineage>
</organism>
<dbReference type="Pfam" id="PF07727">
    <property type="entry name" value="RVT_2"/>
    <property type="match status" value="1"/>
</dbReference>
<dbReference type="InterPro" id="IPR039537">
    <property type="entry name" value="Retrotran_Ty1/copia-like"/>
</dbReference>
<sequence length="469" mass="54801">MVRHATYLINRVATRTLVNQTPYEAFIGKKPNVERLRVFGCIGYAKVETVNLKKLDDCSRMLVHLRTEPGSKAYRLLDPTKKKVVVSRYVVFDETKSWRWSNDKDETNSDSEEQQAPPQTTLRRSQRETSRPRHLHDYILMDQTECERLLFAINEEPWNFNDAKESKEWTQACVEEISSIEKNHTWDLVGLPTGAKPIGLKWVFKIQQNSDGSINKHKARLVAKGYVQRHGVDFDEVFAIVARTETIRLIIALAVARGWEVHHLDVKTEFLHGSNLQVILEFKEGMAGKFEMSDLGKLTYYLGIKVIQHEEGSMLKQERYASKVLEEARIDDCNVVYILMDVNVNYVKHKEKTALMRRSTRETLVVFDTYFTQDRISLTLSEFLAVGVRRNKKTWLCHRVKLSLWLPLKQQNKPFGFKSFSEKSLENRVRKFHSNRQQVNNSSYKDSCFSWSKPTYIQEISLYPRMCYE</sequence>
<gene>
    <name evidence="6" type="ordered locus">At2g11190</name>
</gene>
<dbReference type="PIR" id="E84496">
    <property type="entry name" value="E84496"/>
</dbReference>
<dbReference type="ExpressionAtlas" id="Q9ZQM5">
    <property type="expression patterns" value="baseline and differential"/>
</dbReference>
<dbReference type="PANTHER" id="PTHR42648">
    <property type="entry name" value="TRANSPOSASE, PUTATIVE-RELATED"/>
    <property type="match status" value="1"/>
</dbReference>
<evidence type="ECO:0000259" key="4">
    <source>
        <dbReference type="Pfam" id="PF07727"/>
    </source>
</evidence>
<dbReference type="InterPro" id="IPR013103">
    <property type="entry name" value="RVT_2"/>
</dbReference>
<name>Q9ZQM5_ARATH</name>
<evidence type="ECO:0000313" key="6">
    <source>
        <dbReference type="EMBL" id="AAD15372.1"/>
    </source>
</evidence>
<dbReference type="InterPro" id="IPR057670">
    <property type="entry name" value="SH3_retrovirus"/>
</dbReference>
<feature type="region of interest" description="Disordered" evidence="3">
    <location>
        <begin position="102"/>
        <end position="134"/>
    </location>
</feature>
<feature type="compositionally biased region" description="Polar residues" evidence="3">
    <location>
        <begin position="114"/>
        <end position="123"/>
    </location>
</feature>
<reference evidence="6" key="2">
    <citation type="submission" date="2000-03" db="EMBL/GenBank/DDBJ databases">
        <authorList>
            <person name="Lin X."/>
            <person name="Kaul S."/>
            <person name="Shea T.P."/>
            <person name="Fujii C.Y."/>
            <person name="Shen M."/>
            <person name="VanAken S.E."/>
            <person name="Barnstead M.E."/>
            <person name="Mason T.M."/>
            <person name="Bowman C.L."/>
            <person name="Ronning C.M."/>
            <person name="Benito M.-I."/>
            <person name="Carrera A.J."/>
            <person name="Creasy T.H."/>
            <person name="Buell C.R."/>
            <person name="Town C.D."/>
            <person name="Nierman W.C."/>
            <person name="Fraser C.M."/>
            <person name="Venter J.C."/>
        </authorList>
    </citation>
    <scope>NUCLEOTIDE SEQUENCE</scope>
</reference>
<feature type="domain" description="Retroviral polymerase SH3-like" evidence="5">
    <location>
        <begin position="41"/>
        <end position="105"/>
    </location>
</feature>
<accession>Q9ZQM5</accession>
<dbReference type="AlphaFoldDB" id="Q9ZQM5"/>
<protein>
    <submittedName>
        <fullName evidence="6">Putative retroelement pol polyprotein</fullName>
    </submittedName>
</protein>
<reference evidence="6" key="3">
    <citation type="submission" date="2002-02" db="EMBL/GenBank/DDBJ databases">
        <authorList>
            <person name="Town C.D."/>
            <person name="Kaul S."/>
        </authorList>
    </citation>
    <scope>NUCLEOTIDE SEQUENCE</scope>
</reference>
<keyword evidence="2" id="KW-0378">Hydrolase</keyword>
<dbReference type="EMBL" id="AC006136">
    <property type="protein sequence ID" value="AAD15372.1"/>
    <property type="molecule type" value="Genomic_DNA"/>
</dbReference>
<evidence type="ECO:0000256" key="2">
    <source>
        <dbReference type="ARBA" id="ARBA00022801"/>
    </source>
</evidence>
<dbReference type="Pfam" id="PF25597">
    <property type="entry name" value="SH3_retrovirus"/>
    <property type="match status" value="1"/>
</dbReference>
<dbReference type="GO" id="GO:0046872">
    <property type="term" value="F:metal ion binding"/>
    <property type="evidence" value="ECO:0007669"/>
    <property type="project" value="UniProtKB-KW"/>
</dbReference>
<evidence type="ECO:0000259" key="5">
    <source>
        <dbReference type="Pfam" id="PF25597"/>
    </source>
</evidence>
<dbReference type="PANTHER" id="PTHR42648:SF25">
    <property type="entry name" value="RNA-DIRECTED DNA POLYMERASE"/>
    <property type="match status" value="1"/>
</dbReference>
<evidence type="ECO:0000256" key="1">
    <source>
        <dbReference type="ARBA" id="ARBA00022723"/>
    </source>
</evidence>
<keyword evidence="1" id="KW-0479">Metal-binding</keyword>
<feature type="domain" description="Reverse transcriptase Ty1/copia-type" evidence="4">
    <location>
        <begin position="183"/>
        <end position="273"/>
    </location>
</feature>
<proteinExistence type="predicted"/>
<feature type="compositionally biased region" description="Basic and acidic residues" evidence="3">
    <location>
        <begin position="125"/>
        <end position="134"/>
    </location>
</feature>
<reference key="1">
    <citation type="journal article" date="1999" name="Nature">
        <title>Sequence and analysis of chromosome 2 of the plant Arabidopsis thaliana.</title>
        <authorList>
            <person name="Lin X."/>
            <person name="Kaul S."/>
            <person name="Rounsley S."/>
            <person name="Shea T.P."/>
            <person name="Benito M.I."/>
            <person name="Town C.D."/>
            <person name="Fujii C.Y."/>
            <person name="Mason T."/>
            <person name="Bowman C.L."/>
            <person name="Barnstead M."/>
            <person name="Feldblyum T.V."/>
            <person name="Buell C.R."/>
            <person name="Ketchum K.A."/>
            <person name="Lee J."/>
            <person name="Ronning C.M."/>
            <person name="Koo H.L."/>
            <person name="Moffat K.S."/>
            <person name="Cronin L.A."/>
            <person name="Shen M."/>
            <person name="Pai G."/>
            <person name="Van Aken S."/>
            <person name="Umayam L."/>
            <person name="Tallon L.J."/>
            <person name="Gill J.E."/>
            <person name="Adams M.D."/>
            <person name="Carrera A.J."/>
            <person name="Creasy T.H."/>
            <person name="Goodman H.M."/>
            <person name="Somerville C.R."/>
            <person name="Copenhaver G.P."/>
            <person name="Preuss D."/>
            <person name="Nierman W.C."/>
            <person name="White O."/>
            <person name="Eisen J.A."/>
            <person name="Salzberg S.L."/>
            <person name="Fraser C.M."/>
            <person name="Venter J.C."/>
        </authorList>
    </citation>
    <scope>NUCLEOTIDE SEQUENCE [LARGE SCALE GENOMIC DNA]</scope>
    <source>
        <strain>cv. Columbia</strain>
    </source>
</reference>